<evidence type="ECO:0000313" key="12">
    <source>
        <dbReference type="Proteomes" id="UP000789572"/>
    </source>
</evidence>
<evidence type="ECO:0000256" key="3">
    <source>
        <dbReference type="ARBA" id="ARBA00022448"/>
    </source>
</evidence>
<dbReference type="Pfam" id="PF00083">
    <property type="entry name" value="Sugar_tr"/>
    <property type="match status" value="2"/>
</dbReference>
<name>A0A9N9B4V9_9GLOM</name>
<feature type="transmembrane region" description="Helical" evidence="9">
    <location>
        <begin position="472"/>
        <end position="493"/>
    </location>
</feature>
<evidence type="ECO:0000256" key="9">
    <source>
        <dbReference type="SAM" id="Phobius"/>
    </source>
</evidence>
<feature type="domain" description="Major facilitator superfamily (MFS) profile" evidence="10">
    <location>
        <begin position="51"/>
        <end position="527"/>
    </location>
</feature>
<keyword evidence="12" id="KW-1185">Reference proteome</keyword>
<feature type="transmembrane region" description="Helical" evidence="9">
    <location>
        <begin position="324"/>
        <end position="347"/>
    </location>
</feature>
<evidence type="ECO:0000256" key="7">
    <source>
        <dbReference type="RuleBase" id="RU003346"/>
    </source>
</evidence>
<evidence type="ECO:0000256" key="5">
    <source>
        <dbReference type="ARBA" id="ARBA00022989"/>
    </source>
</evidence>
<feature type="transmembrane region" description="Helical" evidence="9">
    <location>
        <begin position="47"/>
        <end position="76"/>
    </location>
</feature>
<dbReference type="GO" id="GO:0022857">
    <property type="term" value="F:transmembrane transporter activity"/>
    <property type="evidence" value="ECO:0007669"/>
    <property type="project" value="InterPro"/>
</dbReference>
<evidence type="ECO:0000313" key="11">
    <source>
        <dbReference type="EMBL" id="CAG8551595.1"/>
    </source>
</evidence>
<dbReference type="SUPFAM" id="SSF103473">
    <property type="entry name" value="MFS general substrate transporter"/>
    <property type="match status" value="1"/>
</dbReference>
<feature type="transmembrane region" description="Helical" evidence="9">
    <location>
        <begin position="142"/>
        <end position="163"/>
    </location>
</feature>
<feature type="transmembrane region" description="Helical" evidence="9">
    <location>
        <begin position="206"/>
        <end position="225"/>
    </location>
</feature>
<feature type="compositionally biased region" description="Polar residues" evidence="8">
    <location>
        <begin position="1"/>
        <end position="12"/>
    </location>
</feature>
<evidence type="ECO:0000256" key="6">
    <source>
        <dbReference type="ARBA" id="ARBA00023136"/>
    </source>
</evidence>
<reference evidence="11" key="1">
    <citation type="submission" date="2021-06" db="EMBL/GenBank/DDBJ databases">
        <authorList>
            <person name="Kallberg Y."/>
            <person name="Tangrot J."/>
            <person name="Rosling A."/>
        </authorList>
    </citation>
    <scope>NUCLEOTIDE SEQUENCE</scope>
    <source>
        <strain evidence="11">IA702</strain>
    </source>
</reference>
<dbReference type="Gene3D" id="1.20.1250.20">
    <property type="entry name" value="MFS general substrate transporter like domains"/>
    <property type="match status" value="2"/>
</dbReference>
<keyword evidence="5 9" id="KW-1133">Transmembrane helix</keyword>
<dbReference type="InterPro" id="IPR036259">
    <property type="entry name" value="MFS_trans_sf"/>
</dbReference>
<comment type="similarity">
    <text evidence="2 7">Belongs to the major facilitator superfamily. Sugar transporter (TC 2.A.1.1) family.</text>
</comment>
<evidence type="ECO:0000256" key="8">
    <source>
        <dbReference type="SAM" id="MobiDB-lite"/>
    </source>
</evidence>
<dbReference type="EMBL" id="CAJVPJ010000719">
    <property type="protein sequence ID" value="CAG8551595.1"/>
    <property type="molecule type" value="Genomic_DNA"/>
</dbReference>
<accession>A0A9N9B4V9</accession>
<dbReference type="InterPro" id="IPR003663">
    <property type="entry name" value="Sugar/inositol_transpt"/>
</dbReference>
<evidence type="ECO:0000256" key="2">
    <source>
        <dbReference type="ARBA" id="ARBA00010992"/>
    </source>
</evidence>
<comment type="subcellular location">
    <subcellularLocation>
        <location evidence="1">Membrane</location>
        <topology evidence="1">Multi-pass membrane protein</topology>
    </subcellularLocation>
</comment>
<feature type="transmembrane region" description="Helical" evidence="9">
    <location>
        <begin position="175"/>
        <end position="194"/>
    </location>
</feature>
<dbReference type="GO" id="GO:0016020">
    <property type="term" value="C:membrane"/>
    <property type="evidence" value="ECO:0007669"/>
    <property type="project" value="UniProtKB-SubCell"/>
</dbReference>
<feature type="transmembrane region" description="Helical" evidence="9">
    <location>
        <begin position="436"/>
        <end position="460"/>
    </location>
</feature>
<evidence type="ECO:0000256" key="1">
    <source>
        <dbReference type="ARBA" id="ARBA00004141"/>
    </source>
</evidence>
<dbReference type="InterPro" id="IPR005829">
    <property type="entry name" value="Sugar_transporter_CS"/>
</dbReference>
<feature type="transmembrane region" description="Helical" evidence="9">
    <location>
        <begin position="88"/>
        <end position="109"/>
    </location>
</feature>
<keyword evidence="3 7" id="KW-0813">Transport</keyword>
<comment type="caution">
    <text evidence="11">The sequence shown here is derived from an EMBL/GenBank/DDBJ whole genome shotgun (WGS) entry which is preliminary data.</text>
</comment>
<dbReference type="AlphaFoldDB" id="A0A9N9B4V9"/>
<keyword evidence="6 9" id="KW-0472">Membrane</keyword>
<proteinExistence type="inferred from homology"/>
<dbReference type="GO" id="GO:0015798">
    <property type="term" value="P:myo-inositol transport"/>
    <property type="evidence" value="ECO:0007669"/>
    <property type="project" value="UniProtKB-ARBA"/>
</dbReference>
<dbReference type="InterPro" id="IPR050814">
    <property type="entry name" value="Myo-inositol_Transporter"/>
</dbReference>
<dbReference type="Proteomes" id="UP000789572">
    <property type="component" value="Unassembled WGS sequence"/>
</dbReference>
<organism evidence="11 12">
    <name type="scientific">Paraglomus occultum</name>
    <dbReference type="NCBI Taxonomy" id="144539"/>
    <lineage>
        <taxon>Eukaryota</taxon>
        <taxon>Fungi</taxon>
        <taxon>Fungi incertae sedis</taxon>
        <taxon>Mucoromycota</taxon>
        <taxon>Glomeromycotina</taxon>
        <taxon>Glomeromycetes</taxon>
        <taxon>Paraglomerales</taxon>
        <taxon>Paraglomeraceae</taxon>
        <taxon>Paraglomus</taxon>
    </lineage>
</organism>
<feature type="transmembrane region" description="Helical" evidence="9">
    <location>
        <begin position="505"/>
        <end position="523"/>
    </location>
</feature>
<dbReference type="PROSITE" id="PS00217">
    <property type="entry name" value="SUGAR_TRANSPORT_2"/>
    <property type="match status" value="1"/>
</dbReference>
<dbReference type="InterPro" id="IPR020846">
    <property type="entry name" value="MFS_dom"/>
</dbReference>
<evidence type="ECO:0000259" key="10">
    <source>
        <dbReference type="PROSITE" id="PS50850"/>
    </source>
</evidence>
<dbReference type="PRINTS" id="PR00171">
    <property type="entry name" value="SUGRTRNSPORT"/>
</dbReference>
<feature type="transmembrane region" description="Helical" evidence="9">
    <location>
        <begin position="359"/>
        <end position="381"/>
    </location>
</feature>
<gene>
    <name evidence="11" type="ORF">POCULU_LOCUS5049</name>
</gene>
<feature type="region of interest" description="Disordered" evidence="8">
    <location>
        <begin position="1"/>
        <end position="33"/>
    </location>
</feature>
<evidence type="ECO:0000256" key="4">
    <source>
        <dbReference type="ARBA" id="ARBA00022692"/>
    </source>
</evidence>
<dbReference type="GO" id="GO:0015791">
    <property type="term" value="P:polyol transmembrane transport"/>
    <property type="evidence" value="ECO:0007669"/>
    <property type="project" value="UniProtKB-ARBA"/>
</dbReference>
<keyword evidence="4 9" id="KW-0812">Transmembrane</keyword>
<dbReference type="PANTHER" id="PTHR48020:SF12">
    <property type="entry name" value="PROTON MYO-INOSITOL COTRANSPORTER"/>
    <property type="match status" value="1"/>
</dbReference>
<dbReference type="InterPro" id="IPR005828">
    <property type="entry name" value="MFS_sugar_transport-like"/>
</dbReference>
<sequence length="543" mass="58551">MQATSSRSTSAPYSRLLEEESVSETPHPHHDSELLNELEQSSKVTLFLWWLAIVISLGGFLFGYDTGVISSAMLLIEKDFVMTAFEKGMIVGGTTIGAFFGGLGAGYISDTSGRRFTLALASLIFVLGATILAFCNSYGGLMFGRIIVGLAVGLASMVVPMYISEISPRYSRGKLVTVNVIMITGGQVIAYFVGVAYVDASDGWRWMFGLSALPAIFQLIALPFVPESPRFLVRNGAPEGAKGVVRQIYPGASEAFVNEEIAVIRETLSVDAEGSYRDLIRHPNLKPLIIACGLQAIQQLSGFDTAMYYGGTIMKMTGFETAKSAVIVSISVALTNFAMTVVALYIIDTIGRRQILLSTMLCMIFALLLLGFSFVAITGLVPKQPSCADYGSRCGACRLDESCTFDIQLGLCIDAGSIQSMEIPTSCPGTSRLSSLLAIGSLVFYVASYALGLGHAPWLIQSELFSLNVRGRANGIATATNWICNLAVAVTFLPFTEAITASGTFWLYALIMSFGWIFVYRLVPETKGKSLEEIQELFTESDG</sequence>
<dbReference type="PANTHER" id="PTHR48020">
    <property type="entry name" value="PROTON MYO-INOSITOL COTRANSPORTER"/>
    <property type="match status" value="1"/>
</dbReference>
<feature type="transmembrane region" description="Helical" evidence="9">
    <location>
        <begin position="115"/>
        <end position="135"/>
    </location>
</feature>
<dbReference type="PROSITE" id="PS50850">
    <property type="entry name" value="MFS"/>
    <property type="match status" value="1"/>
</dbReference>
<dbReference type="OrthoDB" id="508119at2759"/>
<dbReference type="NCBIfam" id="TIGR00879">
    <property type="entry name" value="SP"/>
    <property type="match status" value="1"/>
</dbReference>
<protein>
    <submittedName>
        <fullName evidence="11">979_t:CDS:1</fullName>
    </submittedName>
</protein>